<gene>
    <name evidence="3" type="ORF">LSAT_V11C400203360</name>
</gene>
<evidence type="ECO:0000313" key="4">
    <source>
        <dbReference type="Proteomes" id="UP000235145"/>
    </source>
</evidence>
<dbReference type="Proteomes" id="UP000235145">
    <property type="component" value="Unassembled WGS sequence"/>
</dbReference>
<dbReference type="GO" id="GO:0003676">
    <property type="term" value="F:nucleic acid binding"/>
    <property type="evidence" value="ECO:0007669"/>
    <property type="project" value="InterPro"/>
</dbReference>
<evidence type="ECO:0000256" key="1">
    <source>
        <dbReference type="PROSITE-ProRule" id="PRU00047"/>
    </source>
</evidence>
<keyword evidence="4" id="KW-1185">Reference proteome</keyword>
<dbReference type="AlphaFoldDB" id="A0A9R1VV16"/>
<dbReference type="PANTHER" id="PTHR47592">
    <property type="entry name" value="PBF68 PROTEIN"/>
    <property type="match status" value="1"/>
</dbReference>
<keyword evidence="1" id="KW-0863">Zinc-finger</keyword>
<feature type="domain" description="CCHC-type" evidence="2">
    <location>
        <begin position="9"/>
        <end position="23"/>
    </location>
</feature>
<protein>
    <recommendedName>
        <fullName evidence="2">CCHC-type domain-containing protein</fullName>
    </recommendedName>
</protein>
<sequence>MRDSTKLVCWRCNLKGHMKHDCRVKLGNKGASGSGKEGVGGGSGFHDQSATKVQLTIELVSSVPNVILLTPEVSFVQGVDTNSWWLDTCSTHHVCNDERWFTKLNIVNKGFVLHMANEGSKPILGTGVVSITFTSGKTISLFDVLYVPKIRKNLGLLECSKCNAIKIRWL</sequence>
<dbReference type="PANTHER" id="PTHR47592:SF29">
    <property type="entry name" value="ZINC FINGER, CCHC-TYPE"/>
    <property type="match status" value="1"/>
</dbReference>
<dbReference type="InterPro" id="IPR001878">
    <property type="entry name" value="Znf_CCHC"/>
</dbReference>
<dbReference type="Pfam" id="PF22936">
    <property type="entry name" value="Pol_BBD"/>
    <property type="match status" value="1"/>
</dbReference>
<comment type="caution">
    <text evidence="3">The sequence shown here is derived from an EMBL/GenBank/DDBJ whole genome shotgun (WGS) entry which is preliminary data.</text>
</comment>
<organism evidence="3 4">
    <name type="scientific">Lactuca sativa</name>
    <name type="common">Garden lettuce</name>
    <dbReference type="NCBI Taxonomy" id="4236"/>
    <lineage>
        <taxon>Eukaryota</taxon>
        <taxon>Viridiplantae</taxon>
        <taxon>Streptophyta</taxon>
        <taxon>Embryophyta</taxon>
        <taxon>Tracheophyta</taxon>
        <taxon>Spermatophyta</taxon>
        <taxon>Magnoliopsida</taxon>
        <taxon>eudicotyledons</taxon>
        <taxon>Gunneridae</taxon>
        <taxon>Pentapetalae</taxon>
        <taxon>asterids</taxon>
        <taxon>campanulids</taxon>
        <taxon>Asterales</taxon>
        <taxon>Asteraceae</taxon>
        <taxon>Cichorioideae</taxon>
        <taxon>Cichorieae</taxon>
        <taxon>Lactucinae</taxon>
        <taxon>Lactuca</taxon>
    </lineage>
</organism>
<name>A0A9R1VV16_LACSA</name>
<evidence type="ECO:0000313" key="3">
    <source>
        <dbReference type="EMBL" id="KAJ0213035.1"/>
    </source>
</evidence>
<dbReference type="SUPFAM" id="SSF57756">
    <property type="entry name" value="Retrovirus zinc finger-like domains"/>
    <property type="match status" value="1"/>
</dbReference>
<evidence type="ECO:0000259" key="2">
    <source>
        <dbReference type="PROSITE" id="PS50158"/>
    </source>
</evidence>
<dbReference type="InterPro" id="IPR036875">
    <property type="entry name" value="Znf_CCHC_sf"/>
</dbReference>
<dbReference type="InterPro" id="IPR054722">
    <property type="entry name" value="PolX-like_BBD"/>
</dbReference>
<reference evidence="3 4" key="1">
    <citation type="journal article" date="2017" name="Nat. Commun.">
        <title>Genome assembly with in vitro proximity ligation data and whole-genome triplication in lettuce.</title>
        <authorList>
            <person name="Reyes-Chin-Wo S."/>
            <person name="Wang Z."/>
            <person name="Yang X."/>
            <person name="Kozik A."/>
            <person name="Arikit S."/>
            <person name="Song C."/>
            <person name="Xia L."/>
            <person name="Froenicke L."/>
            <person name="Lavelle D.O."/>
            <person name="Truco M.J."/>
            <person name="Xia R."/>
            <person name="Zhu S."/>
            <person name="Xu C."/>
            <person name="Xu H."/>
            <person name="Xu X."/>
            <person name="Cox K."/>
            <person name="Korf I."/>
            <person name="Meyers B.C."/>
            <person name="Michelmore R.W."/>
        </authorList>
    </citation>
    <scope>NUCLEOTIDE SEQUENCE [LARGE SCALE GENOMIC DNA]</scope>
    <source>
        <strain evidence="4">cv. Salinas</strain>
        <tissue evidence="3">Seedlings</tissue>
    </source>
</reference>
<proteinExistence type="predicted"/>
<keyword evidence="1" id="KW-0862">Zinc</keyword>
<dbReference type="EMBL" id="NBSK02000004">
    <property type="protein sequence ID" value="KAJ0213035.1"/>
    <property type="molecule type" value="Genomic_DNA"/>
</dbReference>
<keyword evidence="1" id="KW-0479">Metal-binding</keyword>
<accession>A0A9R1VV16</accession>
<dbReference type="GO" id="GO:0008270">
    <property type="term" value="F:zinc ion binding"/>
    <property type="evidence" value="ECO:0007669"/>
    <property type="project" value="UniProtKB-KW"/>
</dbReference>
<dbReference type="PROSITE" id="PS50158">
    <property type="entry name" value="ZF_CCHC"/>
    <property type="match status" value="1"/>
</dbReference>